<accession>A0A7S1UWA4</accession>
<gene>
    <name evidence="1" type="ORF">GOCE00092_LOCUS9445</name>
</gene>
<proteinExistence type="predicted"/>
<dbReference type="InterPro" id="IPR013761">
    <property type="entry name" value="SAM/pointed_sf"/>
</dbReference>
<dbReference type="AlphaFoldDB" id="A0A7S1UWA4"/>
<sequence>MRRKLRNMAVHLPIHWGEYADQQVRFPMASSSGVFKKYGCGEEGLRWDMMAPLSPRELVDLGLVPSGREPEVPFEPSLDSKTMPIGSFLEMCGSDYLDYETSFKRNGLKKVKALIELPQDERKEALEALGVTPLHRMVILSKLKGFR</sequence>
<evidence type="ECO:0000313" key="1">
    <source>
        <dbReference type="EMBL" id="CAD9280535.1"/>
    </source>
</evidence>
<protein>
    <recommendedName>
        <fullName evidence="2">SAM domain-containing protein</fullName>
    </recommendedName>
</protein>
<name>A0A7S1UWA4_9STRA</name>
<organism evidence="1">
    <name type="scientific">Grammatophora oceanica</name>
    <dbReference type="NCBI Taxonomy" id="210454"/>
    <lineage>
        <taxon>Eukaryota</taxon>
        <taxon>Sar</taxon>
        <taxon>Stramenopiles</taxon>
        <taxon>Ochrophyta</taxon>
        <taxon>Bacillariophyta</taxon>
        <taxon>Fragilariophyceae</taxon>
        <taxon>Fragilariophycidae</taxon>
        <taxon>Rhabdonematales</taxon>
        <taxon>Grammatophoraceae</taxon>
        <taxon>Grammatophora</taxon>
    </lineage>
</organism>
<dbReference type="Gene3D" id="1.10.150.50">
    <property type="entry name" value="Transcription Factor, Ets-1"/>
    <property type="match status" value="1"/>
</dbReference>
<evidence type="ECO:0008006" key="2">
    <source>
        <dbReference type="Google" id="ProtNLM"/>
    </source>
</evidence>
<reference evidence="1" key="1">
    <citation type="submission" date="2021-01" db="EMBL/GenBank/DDBJ databases">
        <authorList>
            <person name="Corre E."/>
            <person name="Pelletier E."/>
            <person name="Niang G."/>
            <person name="Scheremetjew M."/>
            <person name="Finn R."/>
            <person name="Kale V."/>
            <person name="Holt S."/>
            <person name="Cochrane G."/>
            <person name="Meng A."/>
            <person name="Brown T."/>
            <person name="Cohen L."/>
        </authorList>
    </citation>
    <scope>NUCLEOTIDE SEQUENCE</scope>
    <source>
        <strain evidence="1">CCMP 410</strain>
    </source>
</reference>
<dbReference type="EMBL" id="HBGK01018732">
    <property type="protein sequence ID" value="CAD9280535.1"/>
    <property type="molecule type" value="Transcribed_RNA"/>
</dbReference>